<feature type="region of interest" description="Disordered" evidence="1">
    <location>
        <begin position="1"/>
        <end position="25"/>
    </location>
</feature>
<dbReference type="AlphaFoldDB" id="A0A061ESP0"/>
<accession>A0A061ESP0</accession>
<proteinExistence type="predicted"/>
<dbReference type="HOGENOM" id="CLU_2324915_0_0_1"/>
<sequence length="99" mass="10856">MQVSRNNMSHPQASPKNSKDPKSFTKLVNLSLPVQPEASPPQLLLASRGGGHCEGYGSTISTLVCRNFGGALFLIFPRCDLIEFGYSQRHINMREAVPL</sequence>
<organism evidence="2 3">
    <name type="scientific">Theobroma cacao</name>
    <name type="common">Cacao</name>
    <name type="synonym">Cocoa</name>
    <dbReference type="NCBI Taxonomy" id="3641"/>
    <lineage>
        <taxon>Eukaryota</taxon>
        <taxon>Viridiplantae</taxon>
        <taxon>Streptophyta</taxon>
        <taxon>Embryophyta</taxon>
        <taxon>Tracheophyta</taxon>
        <taxon>Spermatophyta</taxon>
        <taxon>Magnoliopsida</taxon>
        <taxon>eudicotyledons</taxon>
        <taxon>Gunneridae</taxon>
        <taxon>Pentapetalae</taxon>
        <taxon>rosids</taxon>
        <taxon>malvids</taxon>
        <taxon>Malvales</taxon>
        <taxon>Malvaceae</taxon>
        <taxon>Byttnerioideae</taxon>
        <taxon>Theobroma</taxon>
    </lineage>
</organism>
<gene>
    <name evidence="2" type="ORF">TCM_020341</name>
</gene>
<dbReference type="EMBL" id="CM001882">
    <property type="protein sequence ID" value="EOY05314.1"/>
    <property type="molecule type" value="Genomic_DNA"/>
</dbReference>
<evidence type="ECO:0000313" key="2">
    <source>
        <dbReference type="EMBL" id="EOY05314.1"/>
    </source>
</evidence>
<evidence type="ECO:0000256" key="1">
    <source>
        <dbReference type="SAM" id="MobiDB-lite"/>
    </source>
</evidence>
<reference evidence="2 3" key="1">
    <citation type="journal article" date="2013" name="Genome Biol.">
        <title>The genome sequence of the most widely cultivated cacao type and its use to identify candidate genes regulating pod color.</title>
        <authorList>
            <person name="Motamayor J.C."/>
            <person name="Mockaitis K."/>
            <person name="Schmutz J."/>
            <person name="Haiminen N."/>
            <person name="Iii D.L."/>
            <person name="Cornejo O."/>
            <person name="Findley S.D."/>
            <person name="Zheng P."/>
            <person name="Utro F."/>
            <person name="Royaert S."/>
            <person name="Saski C."/>
            <person name="Jenkins J."/>
            <person name="Podicheti R."/>
            <person name="Zhao M."/>
            <person name="Scheffler B.E."/>
            <person name="Stack J.C."/>
            <person name="Feltus F.A."/>
            <person name="Mustiga G.M."/>
            <person name="Amores F."/>
            <person name="Phillips W."/>
            <person name="Marelli J.P."/>
            <person name="May G.D."/>
            <person name="Shapiro H."/>
            <person name="Ma J."/>
            <person name="Bustamante C.D."/>
            <person name="Schnell R.J."/>
            <person name="Main D."/>
            <person name="Gilbert D."/>
            <person name="Parida L."/>
            <person name="Kuhn D.N."/>
        </authorList>
    </citation>
    <scope>NUCLEOTIDE SEQUENCE [LARGE SCALE GENOMIC DNA]</scope>
    <source>
        <strain evidence="3">cv. Matina 1-6</strain>
    </source>
</reference>
<protein>
    <submittedName>
        <fullName evidence="2">Uncharacterized protein</fullName>
    </submittedName>
</protein>
<evidence type="ECO:0000313" key="3">
    <source>
        <dbReference type="Proteomes" id="UP000026915"/>
    </source>
</evidence>
<name>A0A061ESP0_THECC</name>
<dbReference type="InParanoid" id="A0A061ESP0"/>
<keyword evidence="3" id="KW-1185">Reference proteome</keyword>
<feature type="compositionally biased region" description="Polar residues" evidence="1">
    <location>
        <begin position="1"/>
        <end position="16"/>
    </location>
</feature>
<dbReference type="Proteomes" id="UP000026915">
    <property type="component" value="Chromosome 4"/>
</dbReference>
<dbReference type="Gramene" id="EOY05314">
    <property type="protein sequence ID" value="EOY05314"/>
    <property type="gene ID" value="TCM_020341"/>
</dbReference>